<organism evidence="1 2">
    <name type="scientific">Portunus trituberculatus</name>
    <name type="common">Swimming crab</name>
    <name type="synonym">Neptunus trituberculatus</name>
    <dbReference type="NCBI Taxonomy" id="210409"/>
    <lineage>
        <taxon>Eukaryota</taxon>
        <taxon>Metazoa</taxon>
        <taxon>Ecdysozoa</taxon>
        <taxon>Arthropoda</taxon>
        <taxon>Crustacea</taxon>
        <taxon>Multicrustacea</taxon>
        <taxon>Malacostraca</taxon>
        <taxon>Eumalacostraca</taxon>
        <taxon>Eucarida</taxon>
        <taxon>Decapoda</taxon>
        <taxon>Pleocyemata</taxon>
        <taxon>Brachyura</taxon>
        <taxon>Eubrachyura</taxon>
        <taxon>Portunoidea</taxon>
        <taxon>Portunidae</taxon>
        <taxon>Portuninae</taxon>
        <taxon>Portunus</taxon>
    </lineage>
</organism>
<protein>
    <submittedName>
        <fullName evidence="1">Uncharacterized protein</fullName>
    </submittedName>
</protein>
<reference evidence="1 2" key="1">
    <citation type="submission" date="2019-05" db="EMBL/GenBank/DDBJ databases">
        <title>Another draft genome of Portunus trituberculatus and its Hox gene families provides insights of decapod evolution.</title>
        <authorList>
            <person name="Jeong J.-H."/>
            <person name="Song I."/>
            <person name="Kim S."/>
            <person name="Choi T."/>
            <person name="Kim D."/>
            <person name="Ryu S."/>
            <person name="Kim W."/>
        </authorList>
    </citation>
    <scope>NUCLEOTIDE SEQUENCE [LARGE SCALE GENOMIC DNA]</scope>
    <source>
        <tissue evidence="1">Muscle</tissue>
    </source>
</reference>
<name>A0A5B7FC53_PORTR</name>
<sequence>MKEKSCCSSSSSGSGGAYFLRILCSRSGCSSSPVLHTMVKIRAWQNPPKIKSSCDDLPERPSFTNLRVTNLEEDSSVLLLLTTVLVILL</sequence>
<dbReference type="EMBL" id="VSRR010005681">
    <property type="protein sequence ID" value="MPC43085.1"/>
    <property type="molecule type" value="Genomic_DNA"/>
</dbReference>
<dbReference type="AlphaFoldDB" id="A0A5B7FC53"/>
<keyword evidence="2" id="KW-1185">Reference proteome</keyword>
<proteinExistence type="predicted"/>
<evidence type="ECO:0000313" key="2">
    <source>
        <dbReference type="Proteomes" id="UP000324222"/>
    </source>
</evidence>
<comment type="caution">
    <text evidence="1">The sequence shown here is derived from an EMBL/GenBank/DDBJ whole genome shotgun (WGS) entry which is preliminary data.</text>
</comment>
<gene>
    <name evidence="1" type="ORF">E2C01_036722</name>
</gene>
<evidence type="ECO:0000313" key="1">
    <source>
        <dbReference type="EMBL" id="MPC43085.1"/>
    </source>
</evidence>
<accession>A0A5B7FC53</accession>
<dbReference type="Proteomes" id="UP000324222">
    <property type="component" value="Unassembled WGS sequence"/>
</dbReference>